<accession>A0A2R6Y3D3</accession>
<protein>
    <submittedName>
        <fullName evidence="1">Uncharacterized protein</fullName>
    </submittedName>
</protein>
<comment type="caution">
    <text evidence="1">The sequence shown here is derived from an EMBL/GenBank/DDBJ whole genome shotgun (WGS) entry which is preliminary data.</text>
</comment>
<gene>
    <name evidence="1" type="ORF">BSOLF_2051</name>
</gene>
<dbReference type="EMBL" id="PEBX01000011">
    <property type="protein sequence ID" value="PTQ57181.1"/>
    <property type="molecule type" value="Genomic_DNA"/>
</dbReference>
<dbReference type="AlphaFoldDB" id="A0A2R6Y3D3"/>
<reference evidence="2" key="1">
    <citation type="journal article" date="2018" name="Sci. Rep.">
        <title>Lignite coal burning seam in the remote Altai Mountains harbors a hydrogen-driven thermophilic microbial community.</title>
        <authorList>
            <person name="Kadnikov V.V."/>
            <person name="Mardanov A.V."/>
            <person name="Ivasenko D.A."/>
            <person name="Antsiferov D.V."/>
            <person name="Beletsky A.V."/>
            <person name="Karnachuk O.V."/>
            <person name="Ravin N.V."/>
        </authorList>
    </citation>
    <scope>NUCLEOTIDE SEQUENCE [LARGE SCALE GENOMIC DNA]</scope>
</reference>
<proteinExistence type="predicted"/>
<dbReference type="Proteomes" id="UP000244338">
    <property type="component" value="Unassembled WGS sequence"/>
</dbReference>
<sequence>MADKTAFFFIKRDSHEQGEEKKRFLYGVLSCRRGGAVP</sequence>
<organism evidence="1 2">
    <name type="scientific">Candidatus Carbonibacillus altaicus</name>
    <dbReference type="NCBI Taxonomy" id="2163959"/>
    <lineage>
        <taxon>Bacteria</taxon>
        <taxon>Bacillati</taxon>
        <taxon>Bacillota</taxon>
        <taxon>Bacilli</taxon>
        <taxon>Bacillales</taxon>
        <taxon>Candidatus Carbonibacillus</taxon>
    </lineage>
</organism>
<name>A0A2R6Y3D3_9BACL</name>
<evidence type="ECO:0000313" key="2">
    <source>
        <dbReference type="Proteomes" id="UP000244338"/>
    </source>
</evidence>
<evidence type="ECO:0000313" key="1">
    <source>
        <dbReference type="EMBL" id="PTQ57181.1"/>
    </source>
</evidence>